<dbReference type="AlphaFoldDB" id="A0A2G8RZK9"/>
<gene>
    <name evidence="1" type="ORF">GSI_10083</name>
</gene>
<evidence type="ECO:0000313" key="2">
    <source>
        <dbReference type="Proteomes" id="UP000230002"/>
    </source>
</evidence>
<proteinExistence type="predicted"/>
<dbReference type="EMBL" id="AYKW01000034">
    <property type="protein sequence ID" value="PIL26945.1"/>
    <property type="molecule type" value="Genomic_DNA"/>
</dbReference>
<keyword evidence="2" id="KW-1185">Reference proteome</keyword>
<organism evidence="1 2">
    <name type="scientific">Ganoderma sinense ZZ0214-1</name>
    <dbReference type="NCBI Taxonomy" id="1077348"/>
    <lineage>
        <taxon>Eukaryota</taxon>
        <taxon>Fungi</taxon>
        <taxon>Dikarya</taxon>
        <taxon>Basidiomycota</taxon>
        <taxon>Agaricomycotina</taxon>
        <taxon>Agaricomycetes</taxon>
        <taxon>Polyporales</taxon>
        <taxon>Polyporaceae</taxon>
        <taxon>Ganoderma</taxon>
    </lineage>
</organism>
<sequence>MLAYPCPVCYDYGCLQEHRWYSVENTVLIQTVLKGLQEILRRDNNARANYPGGAGMIDSPPHYIYSPAYPPTIYPPTFNAADSFGTKAMDALADRIQDISISPPAYSADIWAAQGSAPVSPQEGFGPSPNYDVLAPWSEGYVSVPQDAGPSGDVDNISYAEQHVNRVEPSFIPTVPTAPGPVPSISVIEHLDQGTYAPKQCVKGTPAGPVYFNGGRGVSLGSLAALANGGDPAFDAAASIGDKASVRFELPQFSGHSIQVRVRHGDKKGREGRPITVREMGDTVFDVLRKLMSHGEARGEPLRHGGSVVDIERVVLLRVDQISKGSIQPILGIRNNG</sequence>
<name>A0A2G8RZK9_9APHY</name>
<reference evidence="1 2" key="1">
    <citation type="journal article" date="2015" name="Sci. Rep.">
        <title>Chromosome-level genome map provides insights into diverse defense mechanisms in the medicinal fungus Ganoderma sinense.</title>
        <authorList>
            <person name="Zhu Y."/>
            <person name="Xu J."/>
            <person name="Sun C."/>
            <person name="Zhou S."/>
            <person name="Xu H."/>
            <person name="Nelson D.R."/>
            <person name="Qian J."/>
            <person name="Song J."/>
            <person name="Luo H."/>
            <person name="Xiang L."/>
            <person name="Li Y."/>
            <person name="Xu Z."/>
            <person name="Ji A."/>
            <person name="Wang L."/>
            <person name="Lu S."/>
            <person name="Hayward A."/>
            <person name="Sun W."/>
            <person name="Li X."/>
            <person name="Schwartz D.C."/>
            <person name="Wang Y."/>
            <person name="Chen S."/>
        </authorList>
    </citation>
    <scope>NUCLEOTIDE SEQUENCE [LARGE SCALE GENOMIC DNA]</scope>
    <source>
        <strain evidence="1 2">ZZ0214-1</strain>
    </source>
</reference>
<dbReference type="OrthoDB" id="2754513at2759"/>
<comment type="caution">
    <text evidence="1">The sequence shown here is derived from an EMBL/GenBank/DDBJ whole genome shotgun (WGS) entry which is preliminary data.</text>
</comment>
<dbReference type="Proteomes" id="UP000230002">
    <property type="component" value="Unassembled WGS sequence"/>
</dbReference>
<protein>
    <submittedName>
        <fullName evidence="1">Uncharacterized protein</fullName>
    </submittedName>
</protein>
<accession>A0A2G8RZK9</accession>
<evidence type="ECO:0000313" key="1">
    <source>
        <dbReference type="EMBL" id="PIL26945.1"/>
    </source>
</evidence>